<comment type="cofactor">
    <cofactor evidence="4">
        <name>FAD</name>
        <dbReference type="ChEBI" id="CHEBI:57692"/>
    </cofactor>
    <text evidence="4">Binds 1 FAD per subunit.</text>
</comment>
<reference evidence="8 9" key="1">
    <citation type="submission" date="2020-08" db="EMBL/GenBank/DDBJ databases">
        <title>Sequencing the genomes of 1000 actinobacteria strains.</title>
        <authorList>
            <person name="Klenk H.-P."/>
        </authorList>
    </citation>
    <scope>NUCLEOTIDE SEQUENCE [LARGE SCALE GENOMIC DNA]</scope>
    <source>
        <strain evidence="8 9">DSM 28238</strain>
    </source>
</reference>
<gene>
    <name evidence="8" type="ORF">FHX47_000228</name>
</gene>
<dbReference type="Pfam" id="PF07992">
    <property type="entry name" value="Pyr_redox_2"/>
    <property type="match status" value="1"/>
</dbReference>
<evidence type="ECO:0000256" key="5">
    <source>
        <dbReference type="PIRSR" id="PIRSR000350-4"/>
    </source>
</evidence>
<accession>A0A7W5XK91</accession>
<dbReference type="SUPFAM" id="SSF55424">
    <property type="entry name" value="FAD/NAD-linked reductases, dimerisation (C-terminal) domain"/>
    <property type="match status" value="1"/>
</dbReference>
<evidence type="ECO:0000256" key="1">
    <source>
        <dbReference type="ARBA" id="ARBA00007532"/>
    </source>
</evidence>
<name>A0A7W5XK91_9MICC</name>
<dbReference type="Gene3D" id="3.30.390.30">
    <property type="match status" value="1"/>
</dbReference>
<feature type="disulfide bond" description="Redox-active" evidence="5">
    <location>
        <begin position="42"/>
        <end position="47"/>
    </location>
</feature>
<dbReference type="GO" id="GO:0004148">
    <property type="term" value="F:dihydrolipoyl dehydrogenase (NADH) activity"/>
    <property type="evidence" value="ECO:0007669"/>
    <property type="project" value="UniProtKB-EC"/>
</dbReference>
<dbReference type="PANTHER" id="PTHR43014:SF2">
    <property type="entry name" value="MERCURIC REDUCTASE"/>
    <property type="match status" value="1"/>
</dbReference>
<dbReference type="PANTHER" id="PTHR43014">
    <property type="entry name" value="MERCURIC REDUCTASE"/>
    <property type="match status" value="1"/>
</dbReference>
<keyword evidence="2" id="KW-0285">Flavoprotein</keyword>
<dbReference type="InterPro" id="IPR016156">
    <property type="entry name" value="FAD/NAD-linked_Rdtase_dimer_sf"/>
</dbReference>
<keyword evidence="9" id="KW-1185">Reference proteome</keyword>
<organism evidence="8 9">
    <name type="scientific">Garicola koreensis</name>
    <dbReference type="NCBI Taxonomy" id="1262554"/>
    <lineage>
        <taxon>Bacteria</taxon>
        <taxon>Bacillati</taxon>
        <taxon>Actinomycetota</taxon>
        <taxon>Actinomycetes</taxon>
        <taxon>Micrococcales</taxon>
        <taxon>Micrococcaceae</taxon>
        <taxon>Garicola</taxon>
    </lineage>
</organism>
<dbReference type="Proteomes" id="UP000547528">
    <property type="component" value="Unassembled WGS sequence"/>
</dbReference>
<evidence type="ECO:0000259" key="6">
    <source>
        <dbReference type="Pfam" id="PF02852"/>
    </source>
</evidence>
<evidence type="ECO:0000256" key="4">
    <source>
        <dbReference type="PIRSR" id="PIRSR000350-3"/>
    </source>
</evidence>
<keyword evidence="4" id="KW-0520">NAD</keyword>
<dbReference type="PRINTS" id="PR00411">
    <property type="entry name" value="PNDRDTASEI"/>
</dbReference>
<evidence type="ECO:0000313" key="9">
    <source>
        <dbReference type="Proteomes" id="UP000547528"/>
    </source>
</evidence>
<dbReference type="GO" id="GO:0050660">
    <property type="term" value="F:flavin adenine dinucleotide binding"/>
    <property type="evidence" value="ECO:0007669"/>
    <property type="project" value="TreeGrafter"/>
</dbReference>
<dbReference type="Gene3D" id="3.50.50.60">
    <property type="entry name" value="FAD/NAD(P)-binding domain"/>
    <property type="match status" value="2"/>
</dbReference>
<evidence type="ECO:0000313" key="8">
    <source>
        <dbReference type="EMBL" id="MBB3666635.1"/>
    </source>
</evidence>
<feature type="binding site" evidence="4">
    <location>
        <begin position="172"/>
        <end position="179"/>
    </location>
    <ligand>
        <name>NAD(+)</name>
        <dbReference type="ChEBI" id="CHEBI:57540"/>
    </ligand>
</feature>
<feature type="domain" description="Pyridine nucleotide-disulphide oxidoreductase dimerisation" evidence="6">
    <location>
        <begin position="333"/>
        <end position="443"/>
    </location>
</feature>
<sequence>MSEHYDVVILGMGPGGEAAAGQLLQAGKRVALIESELIGGECGYWACIPSKTLLRPVELALATAATPGITAGTLDWESARAWRDDMVRHLDDTKQAADYQKQGATVIRGTARLAAPGLVDVDGRRISADHIIIATGSAPERPQIEGLDQAAVWTNREVTNLSEVPARAVIIGASAVAVEVSQYLRGFGAEVTIVGRGRRILRREEPRVSTLMEEHLRSQGISLRLGATPVRASNHGTHSTLELDDGTTLSAEVITLATGRRPRTAGLGLEALGVSVEDHGAIEVDEHCRAGSGLWAVGDVTGRMPFTHVAKYQASIAVDAILGRPRTAQYGSIPRVVFGSPEVASVGLTVEQAKTQGLPVTTAVVDLTAALARPWTYEQQPSGAELGLVADAEGETLLGAWAVAPQSSEWIHQAALAIGAEIPISRLIEQVAQFPTFSEGYLTALSELQQTRTN</sequence>
<evidence type="ECO:0000256" key="2">
    <source>
        <dbReference type="ARBA" id="ARBA00022630"/>
    </source>
</evidence>
<comment type="caution">
    <text evidence="8">The sequence shown here is derived from an EMBL/GenBank/DDBJ whole genome shotgun (WGS) entry which is preliminary data.</text>
</comment>
<dbReference type="Pfam" id="PF02852">
    <property type="entry name" value="Pyr_redox_dim"/>
    <property type="match status" value="1"/>
</dbReference>
<dbReference type="EC" id="1.8.1.4" evidence="8"/>
<dbReference type="SUPFAM" id="SSF51905">
    <property type="entry name" value="FAD/NAD(P)-binding domain"/>
    <property type="match status" value="1"/>
</dbReference>
<feature type="binding site" evidence="4">
    <location>
        <position position="259"/>
    </location>
    <ligand>
        <name>NAD(+)</name>
        <dbReference type="ChEBI" id="CHEBI:57540"/>
    </ligand>
</feature>
<feature type="binding site" evidence="4">
    <location>
        <position position="299"/>
    </location>
    <ligand>
        <name>FAD</name>
        <dbReference type="ChEBI" id="CHEBI:57692"/>
    </ligand>
</feature>
<dbReference type="GO" id="GO:0003955">
    <property type="term" value="F:NAD(P)H dehydrogenase (quinone) activity"/>
    <property type="evidence" value="ECO:0007669"/>
    <property type="project" value="TreeGrafter"/>
</dbReference>
<feature type="binding site" evidence="4">
    <location>
        <begin position="135"/>
        <end position="137"/>
    </location>
    <ligand>
        <name>FAD</name>
        <dbReference type="ChEBI" id="CHEBI:57692"/>
    </ligand>
</feature>
<keyword evidence="8" id="KW-0560">Oxidoreductase</keyword>
<protein>
    <submittedName>
        <fullName evidence="8">Dihydrolipoamide dehydrogenase</fullName>
        <ecNumber evidence="8">1.8.1.4</ecNumber>
    </submittedName>
</protein>
<evidence type="ECO:0000259" key="7">
    <source>
        <dbReference type="Pfam" id="PF07992"/>
    </source>
</evidence>
<dbReference type="InterPro" id="IPR023753">
    <property type="entry name" value="FAD/NAD-binding_dom"/>
</dbReference>
<keyword evidence="4" id="KW-0547">Nucleotide-binding</keyword>
<dbReference type="PIRSF" id="PIRSF000350">
    <property type="entry name" value="Mercury_reductase_MerA"/>
    <property type="match status" value="1"/>
</dbReference>
<feature type="domain" description="FAD/NAD(P)-binding" evidence="7">
    <location>
        <begin position="5"/>
        <end position="314"/>
    </location>
</feature>
<proteinExistence type="inferred from homology"/>
<dbReference type="EMBL" id="JACIBT010000001">
    <property type="protein sequence ID" value="MBB3666635.1"/>
    <property type="molecule type" value="Genomic_DNA"/>
</dbReference>
<dbReference type="AlphaFoldDB" id="A0A7W5XK91"/>
<keyword evidence="3 4" id="KW-0274">FAD</keyword>
<comment type="similarity">
    <text evidence="1">Belongs to the class-I pyridine nucleotide-disulfide oxidoreductase family.</text>
</comment>
<dbReference type="RefSeq" id="WP_183357063.1">
    <property type="nucleotide sequence ID" value="NZ_BAABKR010000005.1"/>
</dbReference>
<evidence type="ECO:0000256" key="3">
    <source>
        <dbReference type="ARBA" id="ARBA00022827"/>
    </source>
</evidence>
<dbReference type="InterPro" id="IPR004099">
    <property type="entry name" value="Pyr_nucl-diS_OxRdtase_dimer"/>
</dbReference>
<dbReference type="InterPro" id="IPR001100">
    <property type="entry name" value="Pyr_nuc-diS_OxRdtase"/>
</dbReference>
<feature type="binding site" evidence="4">
    <location>
        <position position="51"/>
    </location>
    <ligand>
        <name>FAD</name>
        <dbReference type="ChEBI" id="CHEBI:57692"/>
    </ligand>
</feature>
<dbReference type="InterPro" id="IPR036188">
    <property type="entry name" value="FAD/NAD-bd_sf"/>
</dbReference>
<dbReference type="PRINTS" id="PR00368">
    <property type="entry name" value="FADPNR"/>
</dbReference>